<dbReference type="PROSITE" id="PS50994">
    <property type="entry name" value="INTEGRASE"/>
    <property type="match status" value="1"/>
</dbReference>
<dbReference type="GO" id="GO:0003676">
    <property type="term" value="F:nucleic acid binding"/>
    <property type="evidence" value="ECO:0007669"/>
    <property type="project" value="InterPro"/>
</dbReference>
<evidence type="ECO:0000313" key="5">
    <source>
        <dbReference type="Proteomes" id="UP001341281"/>
    </source>
</evidence>
<reference evidence="4 5" key="1">
    <citation type="submission" date="2024-02" db="EMBL/GenBank/DDBJ databases">
        <title>High-quality chromosome-scale genome assembly of Pensacola bahiagrass (Paspalum notatum Flugge var. saurae).</title>
        <authorList>
            <person name="Vega J.M."/>
            <person name="Podio M."/>
            <person name="Orjuela J."/>
            <person name="Siena L.A."/>
            <person name="Pessino S.C."/>
            <person name="Combes M.C."/>
            <person name="Mariac C."/>
            <person name="Albertini E."/>
            <person name="Pupilli F."/>
            <person name="Ortiz J.P.A."/>
            <person name="Leblanc O."/>
        </authorList>
    </citation>
    <scope>NUCLEOTIDE SEQUENCE [LARGE SCALE GENOMIC DNA]</scope>
    <source>
        <strain evidence="4">R1</strain>
        <tissue evidence="4">Leaf</tissue>
    </source>
</reference>
<feature type="region of interest" description="Disordered" evidence="2">
    <location>
        <begin position="360"/>
        <end position="380"/>
    </location>
</feature>
<dbReference type="InterPro" id="IPR001584">
    <property type="entry name" value="Integrase_cat-core"/>
</dbReference>
<keyword evidence="1" id="KW-0645">Protease</keyword>
<sequence length="395" mass="45258">MHKSYDRRERDMFTSLQVTNESQEIVFGDSGMGEVIGDGNIPISHDRSISNVLLVDSLSYNLLSIAQLCEKGFNCLFTHEGVQILRREDSSIAFMGCLKDKLYLVDFTTTRVTPVTCLVEKYDKGWLWHHRLAYVGMRNLAKLQKDKHILGLTNVSFEKNKVCSACQAEKQVGVSHPTKNFVTTSRPLELLHMDLFGSVAYISIGGNKYGLVIVDDYSRFTWVFILSDKGETQEVLKKFMRRAQNEYEVKIKRVRSGNGKEFKNIGVEENLDEDGIKHEFSVPYTLQQNGVVERKNQTLIEAARTMLYEYKTPDNFWAETIVEGQRSFITTLRISLWLFQEGLRRPYSNKGTTSLKEENLPRVRNPLPDPKIDDQATSSEARATIWKFEVPGSNR</sequence>
<dbReference type="InterPro" id="IPR036397">
    <property type="entry name" value="RNaseH_sf"/>
</dbReference>
<evidence type="ECO:0000259" key="3">
    <source>
        <dbReference type="PROSITE" id="PS50994"/>
    </source>
</evidence>
<dbReference type="GO" id="GO:0008233">
    <property type="term" value="F:peptidase activity"/>
    <property type="evidence" value="ECO:0007669"/>
    <property type="project" value="UniProtKB-KW"/>
</dbReference>
<feature type="domain" description="Integrase catalytic" evidence="3">
    <location>
        <begin position="183"/>
        <end position="354"/>
    </location>
</feature>
<dbReference type="PANTHER" id="PTHR42648:SF21">
    <property type="entry name" value="CYSTEINE-RICH RLK (RECEPTOR-LIKE PROTEIN KINASE) 8"/>
    <property type="match status" value="1"/>
</dbReference>
<dbReference type="PANTHER" id="PTHR42648">
    <property type="entry name" value="TRANSPOSASE, PUTATIVE-RELATED"/>
    <property type="match status" value="1"/>
</dbReference>
<dbReference type="Gene3D" id="3.30.420.10">
    <property type="entry name" value="Ribonuclease H-like superfamily/Ribonuclease H"/>
    <property type="match status" value="1"/>
</dbReference>
<dbReference type="EMBL" id="CP144745">
    <property type="protein sequence ID" value="WVZ52278.1"/>
    <property type="molecule type" value="Genomic_DNA"/>
</dbReference>
<evidence type="ECO:0000256" key="2">
    <source>
        <dbReference type="SAM" id="MobiDB-lite"/>
    </source>
</evidence>
<dbReference type="GO" id="GO:0006508">
    <property type="term" value="P:proteolysis"/>
    <property type="evidence" value="ECO:0007669"/>
    <property type="project" value="UniProtKB-KW"/>
</dbReference>
<keyword evidence="1" id="KW-0378">Hydrolase</keyword>
<dbReference type="Pfam" id="PF00665">
    <property type="entry name" value="rve"/>
    <property type="match status" value="1"/>
</dbReference>
<dbReference type="Pfam" id="PF22936">
    <property type="entry name" value="Pol_BBD"/>
    <property type="match status" value="1"/>
</dbReference>
<evidence type="ECO:0000256" key="1">
    <source>
        <dbReference type="ARBA" id="ARBA00022670"/>
    </source>
</evidence>
<keyword evidence="5" id="KW-1185">Reference proteome</keyword>
<dbReference type="GO" id="GO:0015074">
    <property type="term" value="P:DNA integration"/>
    <property type="evidence" value="ECO:0007669"/>
    <property type="project" value="InterPro"/>
</dbReference>
<proteinExistence type="predicted"/>
<dbReference type="Pfam" id="PF13976">
    <property type="entry name" value="gag_pre-integrs"/>
    <property type="match status" value="1"/>
</dbReference>
<protein>
    <recommendedName>
        <fullName evidence="3">Integrase catalytic domain-containing protein</fullName>
    </recommendedName>
</protein>
<dbReference type="InterPro" id="IPR039537">
    <property type="entry name" value="Retrotran_Ty1/copia-like"/>
</dbReference>
<dbReference type="InterPro" id="IPR012337">
    <property type="entry name" value="RNaseH-like_sf"/>
</dbReference>
<name>A0AAQ3SKJ5_PASNO</name>
<dbReference type="AlphaFoldDB" id="A0AAQ3SKJ5"/>
<evidence type="ECO:0000313" key="4">
    <source>
        <dbReference type="EMBL" id="WVZ52278.1"/>
    </source>
</evidence>
<dbReference type="SUPFAM" id="SSF53098">
    <property type="entry name" value="Ribonuclease H-like"/>
    <property type="match status" value="1"/>
</dbReference>
<dbReference type="InterPro" id="IPR025724">
    <property type="entry name" value="GAG-pre-integrase_dom"/>
</dbReference>
<accession>A0AAQ3SKJ5</accession>
<organism evidence="4 5">
    <name type="scientific">Paspalum notatum var. saurae</name>
    <dbReference type="NCBI Taxonomy" id="547442"/>
    <lineage>
        <taxon>Eukaryota</taxon>
        <taxon>Viridiplantae</taxon>
        <taxon>Streptophyta</taxon>
        <taxon>Embryophyta</taxon>
        <taxon>Tracheophyta</taxon>
        <taxon>Spermatophyta</taxon>
        <taxon>Magnoliopsida</taxon>
        <taxon>Liliopsida</taxon>
        <taxon>Poales</taxon>
        <taxon>Poaceae</taxon>
        <taxon>PACMAD clade</taxon>
        <taxon>Panicoideae</taxon>
        <taxon>Andropogonodae</taxon>
        <taxon>Paspaleae</taxon>
        <taxon>Paspalinae</taxon>
        <taxon>Paspalum</taxon>
    </lineage>
</organism>
<gene>
    <name evidence="4" type="ORF">U9M48_003354</name>
</gene>
<dbReference type="InterPro" id="IPR054722">
    <property type="entry name" value="PolX-like_BBD"/>
</dbReference>
<dbReference type="Proteomes" id="UP001341281">
    <property type="component" value="Chromosome 01"/>
</dbReference>